<feature type="domain" description="Radical SAM core" evidence="7">
    <location>
        <begin position="89"/>
        <end position="318"/>
    </location>
</feature>
<keyword evidence="4" id="KW-0479">Metal-binding</keyword>
<dbReference type="InterPro" id="IPR058240">
    <property type="entry name" value="rSAM_sf"/>
</dbReference>
<dbReference type="SFLD" id="SFLDS00029">
    <property type="entry name" value="Radical_SAM"/>
    <property type="match status" value="1"/>
</dbReference>
<dbReference type="EMBL" id="RZNH01000066">
    <property type="protein sequence ID" value="NOU62301.1"/>
    <property type="molecule type" value="Genomic_DNA"/>
</dbReference>
<dbReference type="SFLD" id="SFLDG01067">
    <property type="entry name" value="SPASM/twitch_domain_containing"/>
    <property type="match status" value="1"/>
</dbReference>
<dbReference type="InterPro" id="IPR013785">
    <property type="entry name" value="Aldolase_TIM"/>
</dbReference>
<gene>
    <name evidence="8" type="ORF">ELS83_21120</name>
</gene>
<dbReference type="RefSeq" id="WP_171597558.1">
    <property type="nucleotide sequence ID" value="NZ_RZNH01000066.1"/>
</dbReference>
<evidence type="ECO:0000259" key="7">
    <source>
        <dbReference type="PROSITE" id="PS51918"/>
    </source>
</evidence>
<keyword evidence="3" id="KW-0949">S-adenosyl-L-methionine</keyword>
<protein>
    <submittedName>
        <fullName evidence="8">Radical SAM protein</fullName>
    </submittedName>
</protein>
<dbReference type="Pfam" id="PF04055">
    <property type="entry name" value="Radical_SAM"/>
    <property type="match status" value="1"/>
</dbReference>
<dbReference type="NCBIfam" id="TIGR04085">
    <property type="entry name" value="rSAM_more_4Fe4S"/>
    <property type="match status" value="1"/>
</dbReference>
<keyword evidence="9" id="KW-1185">Reference proteome</keyword>
<evidence type="ECO:0000256" key="5">
    <source>
        <dbReference type="ARBA" id="ARBA00023004"/>
    </source>
</evidence>
<dbReference type="CDD" id="cd01335">
    <property type="entry name" value="Radical_SAM"/>
    <property type="match status" value="1"/>
</dbReference>
<proteinExistence type="predicted"/>
<keyword evidence="5" id="KW-0408">Iron</keyword>
<dbReference type="SUPFAM" id="SSF102114">
    <property type="entry name" value="Radical SAM enzymes"/>
    <property type="match status" value="1"/>
</dbReference>
<evidence type="ECO:0000256" key="1">
    <source>
        <dbReference type="ARBA" id="ARBA00001966"/>
    </source>
</evidence>
<organism evidence="8 9">
    <name type="scientific">Marinifilum caeruleilacunae</name>
    <dbReference type="NCBI Taxonomy" id="2499076"/>
    <lineage>
        <taxon>Bacteria</taxon>
        <taxon>Pseudomonadati</taxon>
        <taxon>Bacteroidota</taxon>
        <taxon>Bacteroidia</taxon>
        <taxon>Marinilabiliales</taxon>
        <taxon>Marinifilaceae</taxon>
    </lineage>
</organism>
<reference evidence="8 9" key="1">
    <citation type="submission" date="2018-12" db="EMBL/GenBank/DDBJ databases">
        <title>Marinifilum JC070 sp. nov., a marine bacterium isolated from Yongle Blue Hole in the South China Sea.</title>
        <authorList>
            <person name="Fu T."/>
        </authorList>
    </citation>
    <scope>NUCLEOTIDE SEQUENCE [LARGE SCALE GENOMIC DNA]</scope>
    <source>
        <strain evidence="8 9">JC070</strain>
    </source>
</reference>
<keyword evidence="2" id="KW-0004">4Fe-4S</keyword>
<evidence type="ECO:0000313" key="8">
    <source>
        <dbReference type="EMBL" id="NOU62301.1"/>
    </source>
</evidence>
<sequence>MDKLNWSRYNFLWNSEKYGKLLYNSYTNGFLELNDSLYQELNDISKNSNKQYLKTLSKEEQQYLKDHFILVENDDFLVERMHHESMSRIYDKKHLVLTIAPTQYCNFNCTYCYENWRTKGSMSDETEEALIRYLEQQKRHNGLESLSLTWYGGEPLIEYNRIKSLGQKIKKLGFHIHENEIVTNGYLFDEKRIQILTDVGINQIQITIDGFKSVHDKTRPLLNGQGTFDKIIQNLDRFYAGSHNNVISIALRVNIDKSNKSSYLDIYNWLSKRYPFETFVVYPGWIHLDENNEKKCDCFTRNEATDFCFELCKNHGIISEKLYPDDINMECMARNPNSMIVGWQGEIYKCFEDLGNENLIVGSLHNEDIWTNHMLISKYAMGIDHYQDTVCRKCSYLPICYGGCPIRRLENKYEGKLNDCCTPFKGRLEEFLELLYESKRER</sequence>
<dbReference type="PANTHER" id="PTHR43787">
    <property type="entry name" value="FEMO COFACTOR BIOSYNTHESIS PROTEIN NIFB-RELATED"/>
    <property type="match status" value="1"/>
</dbReference>
<evidence type="ECO:0000313" key="9">
    <source>
        <dbReference type="Proteomes" id="UP000732105"/>
    </source>
</evidence>
<keyword evidence="6" id="KW-0411">Iron-sulfur</keyword>
<dbReference type="PANTHER" id="PTHR43787:SF3">
    <property type="entry name" value="ARYLSULFATASE REGULATORY PROTEIN"/>
    <property type="match status" value="1"/>
</dbReference>
<dbReference type="Gene3D" id="3.20.20.70">
    <property type="entry name" value="Aldolase class I"/>
    <property type="match status" value="1"/>
</dbReference>
<name>A0ABX1X226_9BACT</name>
<evidence type="ECO:0000256" key="2">
    <source>
        <dbReference type="ARBA" id="ARBA00022485"/>
    </source>
</evidence>
<dbReference type="PROSITE" id="PS51918">
    <property type="entry name" value="RADICAL_SAM"/>
    <property type="match status" value="1"/>
</dbReference>
<accession>A0ABX1X226</accession>
<dbReference type="Proteomes" id="UP000732105">
    <property type="component" value="Unassembled WGS sequence"/>
</dbReference>
<evidence type="ECO:0000256" key="6">
    <source>
        <dbReference type="ARBA" id="ARBA00023014"/>
    </source>
</evidence>
<dbReference type="InterPro" id="IPR007197">
    <property type="entry name" value="rSAM"/>
</dbReference>
<dbReference type="InterPro" id="IPR023885">
    <property type="entry name" value="4Fe4S-binding_SPASM_dom"/>
</dbReference>
<comment type="caution">
    <text evidence="8">The sequence shown here is derived from an EMBL/GenBank/DDBJ whole genome shotgun (WGS) entry which is preliminary data.</text>
</comment>
<evidence type="ECO:0000256" key="4">
    <source>
        <dbReference type="ARBA" id="ARBA00022723"/>
    </source>
</evidence>
<comment type="cofactor">
    <cofactor evidence="1">
        <name>[4Fe-4S] cluster</name>
        <dbReference type="ChEBI" id="CHEBI:49883"/>
    </cofactor>
</comment>
<evidence type="ECO:0000256" key="3">
    <source>
        <dbReference type="ARBA" id="ARBA00022691"/>
    </source>
</evidence>